<evidence type="ECO:0000313" key="5">
    <source>
        <dbReference type="Proteomes" id="UP001358417"/>
    </source>
</evidence>
<dbReference type="Proteomes" id="UP001358417">
    <property type="component" value="Unassembled WGS sequence"/>
</dbReference>
<dbReference type="PANTHER" id="PTHR12350:SF19">
    <property type="entry name" value="SET DOMAIN-CONTAINING PROTEIN"/>
    <property type="match status" value="1"/>
</dbReference>
<dbReference type="SUPFAM" id="SSF82199">
    <property type="entry name" value="SET domain"/>
    <property type="match status" value="1"/>
</dbReference>
<dbReference type="PROSITE" id="PS50868">
    <property type="entry name" value="POST_SET"/>
    <property type="match status" value="1"/>
</dbReference>
<dbReference type="GO" id="GO:0032259">
    <property type="term" value="P:methylation"/>
    <property type="evidence" value="ECO:0007669"/>
    <property type="project" value="UniProtKB-KW"/>
</dbReference>
<organism evidence="4 5">
    <name type="scientific">Exophiala bonariae</name>
    <dbReference type="NCBI Taxonomy" id="1690606"/>
    <lineage>
        <taxon>Eukaryota</taxon>
        <taxon>Fungi</taxon>
        <taxon>Dikarya</taxon>
        <taxon>Ascomycota</taxon>
        <taxon>Pezizomycotina</taxon>
        <taxon>Eurotiomycetes</taxon>
        <taxon>Chaetothyriomycetidae</taxon>
        <taxon>Chaetothyriales</taxon>
        <taxon>Herpotrichiellaceae</taxon>
        <taxon>Exophiala</taxon>
    </lineage>
</organism>
<reference evidence="4 5" key="1">
    <citation type="submission" date="2023-08" db="EMBL/GenBank/DDBJ databases">
        <title>Black Yeasts Isolated from many extreme environments.</title>
        <authorList>
            <person name="Coleine C."/>
            <person name="Stajich J.E."/>
            <person name="Selbmann L."/>
        </authorList>
    </citation>
    <scope>NUCLEOTIDE SEQUENCE [LARGE SCALE GENOMIC DNA]</scope>
    <source>
        <strain evidence="4 5">CCFEE 5792</strain>
    </source>
</reference>
<evidence type="ECO:0000256" key="2">
    <source>
        <dbReference type="ARBA" id="ARBA00022679"/>
    </source>
</evidence>
<dbReference type="Gene3D" id="2.170.270.10">
    <property type="entry name" value="SET domain"/>
    <property type="match status" value="1"/>
</dbReference>
<feature type="domain" description="Post-SET" evidence="3">
    <location>
        <begin position="133"/>
        <end position="149"/>
    </location>
</feature>
<dbReference type="GeneID" id="89972753"/>
<dbReference type="AlphaFoldDB" id="A0AAV9NR64"/>
<evidence type="ECO:0000259" key="3">
    <source>
        <dbReference type="PROSITE" id="PS50868"/>
    </source>
</evidence>
<evidence type="ECO:0000313" key="4">
    <source>
        <dbReference type="EMBL" id="KAK5062502.1"/>
    </source>
</evidence>
<accession>A0AAV9NR64</accession>
<dbReference type="InterPro" id="IPR046341">
    <property type="entry name" value="SET_dom_sf"/>
</dbReference>
<comment type="caution">
    <text evidence="4">The sequence shown here is derived from an EMBL/GenBank/DDBJ whole genome shotgun (WGS) entry which is preliminary data.</text>
</comment>
<keyword evidence="5" id="KW-1185">Reference proteome</keyword>
<evidence type="ECO:0000256" key="1">
    <source>
        <dbReference type="ARBA" id="ARBA00022603"/>
    </source>
</evidence>
<gene>
    <name evidence="4" type="ORF">LTR84_004575</name>
</gene>
<sequence>MADQQAPKPTHPEVIQVVRQAGAYSSYAIAVKDFDAGDLIARLETPPMTITDTKRYSSVQISENQNIELNTDFLFINHSCEPSVEFHVKADADKPVIEVRAAIRKDDNGKLKGIKKGELFTFFYPSTEWDMAQPFDCKCGTKGCLGRISGAKDMTSAMLNNYFLNEHIENLRSVRPDAASKLGVRSVPSSSTNVHNIG</sequence>
<dbReference type="InterPro" id="IPR003616">
    <property type="entry name" value="Post-SET_dom"/>
</dbReference>
<dbReference type="EMBL" id="JAVRRD010000002">
    <property type="protein sequence ID" value="KAK5062502.1"/>
    <property type="molecule type" value="Genomic_DNA"/>
</dbReference>
<dbReference type="RefSeq" id="XP_064710774.1">
    <property type="nucleotide sequence ID" value="XM_064848150.1"/>
</dbReference>
<dbReference type="GO" id="GO:0008168">
    <property type="term" value="F:methyltransferase activity"/>
    <property type="evidence" value="ECO:0007669"/>
    <property type="project" value="UniProtKB-KW"/>
</dbReference>
<dbReference type="InterPro" id="IPR053201">
    <property type="entry name" value="Flavunoidine_N-MTase"/>
</dbReference>
<proteinExistence type="predicted"/>
<keyword evidence="2" id="KW-0808">Transferase</keyword>
<name>A0AAV9NR64_9EURO</name>
<keyword evidence="1" id="KW-0489">Methyltransferase</keyword>
<dbReference type="PANTHER" id="PTHR12350">
    <property type="entry name" value="HISTONE-LYSINE N-METHYLTRANSFERASE-RELATED"/>
    <property type="match status" value="1"/>
</dbReference>
<protein>
    <recommendedName>
        <fullName evidence="3">Post-SET domain-containing protein</fullName>
    </recommendedName>
</protein>